<gene>
    <name evidence="1" type="ORF">COU88_02295</name>
</gene>
<evidence type="ECO:0000313" key="2">
    <source>
        <dbReference type="Proteomes" id="UP000229554"/>
    </source>
</evidence>
<protein>
    <submittedName>
        <fullName evidence="1">Uncharacterized protein</fullName>
    </submittedName>
</protein>
<organism evidence="1 2">
    <name type="scientific">Candidatus Roizmanbacteria bacterium CG10_big_fil_rev_8_21_14_0_10_39_6</name>
    <dbReference type="NCBI Taxonomy" id="1974853"/>
    <lineage>
        <taxon>Bacteria</taxon>
        <taxon>Candidatus Roizmaniibacteriota</taxon>
    </lineage>
</organism>
<feature type="non-terminal residue" evidence="1">
    <location>
        <position position="132"/>
    </location>
</feature>
<name>A0A2M8KSR0_9BACT</name>
<dbReference type="EMBL" id="PFED01000098">
    <property type="protein sequence ID" value="PJE62930.1"/>
    <property type="molecule type" value="Genomic_DNA"/>
</dbReference>
<accession>A0A2M8KSR0</accession>
<reference evidence="2" key="1">
    <citation type="submission" date="2017-09" db="EMBL/GenBank/DDBJ databases">
        <title>Depth-based differentiation of microbial function through sediment-hosted aquifers and enrichment of novel symbionts in the deep terrestrial subsurface.</title>
        <authorList>
            <person name="Probst A.J."/>
            <person name="Ladd B."/>
            <person name="Jarett J.K."/>
            <person name="Geller-Mcgrath D.E."/>
            <person name="Sieber C.M.K."/>
            <person name="Emerson J.B."/>
            <person name="Anantharaman K."/>
            <person name="Thomas B.C."/>
            <person name="Malmstrom R."/>
            <person name="Stieglmeier M."/>
            <person name="Klingl A."/>
            <person name="Woyke T."/>
            <person name="Ryan C.M."/>
            <person name="Banfield J.F."/>
        </authorList>
    </citation>
    <scope>NUCLEOTIDE SEQUENCE [LARGE SCALE GENOMIC DNA]</scope>
</reference>
<proteinExistence type="predicted"/>
<dbReference type="Proteomes" id="UP000229554">
    <property type="component" value="Unassembled WGS sequence"/>
</dbReference>
<sequence>MSSGPELHNLRERRASVEIAIAKVKQVLDLGNFEADIKEIWKAEDSRKTSNSYVDWNFASAENAARNKQKAEWNAHMEDVFIDYSTDKTQRLSTDIIFCSAFYPERLETSMVSKNVTAIHDSMKDFEAEVWF</sequence>
<comment type="caution">
    <text evidence="1">The sequence shown here is derived from an EMBL/GenBank/DDBJ whole genome shotgun (WGS) entry which is preliminary data.</text>
</comment>
<dbReference type="AlphaFoldDB" id="A0A2M8KSR0"/>
<evidence type="ECO:0000313" key="1">
    <source>
        <dbReference type="EMBL" id="PJE62930.1"/>
    </source>
</evidence>